<dbReference type="GO" id="GO:0017168">
    <property type="term" value="F:5-oxoprolinase (ATP-hydrolyzing) activity"/>
    <property type="evidence" value="ECO:0007669"/>
    <property type="project" value="UniProtKB-UniRule"/>
</dbReference>
<dbReference type="AlphaFoldDB" id="A0A7X3LGB0"/>
<comment type="caution">
    <text evidence="2">The sequence shown here is derived from an EMBL/GenBank/DDBJ whole genome shotgun (WGS) entry which is preliminary data.</text>
</comment>
<comment type="function">
    <text evidence="1">Catalyzes the cleavage of 5-oxoproline to form L-glutamate coupled to the hydrolysis of ATP to ADP and inorganic phosphate.</text>
</comment>
<evidence type="ECO:0000256" key="1">
    <source>
        <dbReference type="HAMAP-Rule" id="MF_00691"/>
    </source>
</evidence>
<keyword evidence="3" id="KW-1185">Reference proteome</keyword>
<dbReference type="Proteomes" id="UP000460318">
    <property type="component" value="Unassembled WGS sequence"/>
</dbReference>
<dbReference type="PANTHER" id="PTHR30292">
    <property type="entry name" value="UNCHARACTERIZED PROTEIN YBGL-RELATED"/>
    <property type="match status" value="1"/>
</dbReference>
<dbReference type="RefSeq" id="WP_160496563.1">
    <property type="nucleotide sequence ID" value="NZ_WUBI01000001.1"/>
</dbReference>
<dbReference type="GO" id="GO:0005524">
    <property type="term" value="F:ATP binding"/>
    <property type="evidence" value="ECO:0007669"/>
    <property type="project" value="UniProtKB-UniRule"/>
</dbReference>
<proteinExistence type="inferred from homology"/>
<organism evidence="2 3">
    <name type="scientific">Paenibacillus dendrobii</name>
    <dbReference type="NCBI Taxonomy" id="2691084"/>
    <lineage>
        <taxon>Bacteria</taxon>
        <taxon>Bacillati</taxon>
        <taxon>Bacillota</taxon>
        <taxon>Bacilli</taxon>
        <taxon>Bacillales</taxon>
        <taxon>Paenibacillaceae</taxon>
        <taxon>Paenibacillus</taxon>
    </lineage>
</organism>
<protein>
    <recommendedName>
        <fullName evidence="1">5-oxoprolinase subunit A</fullName>
        <shortName evidence="1">5-OPase subunit A</shortName>
        <ecNumber evidence="1">3.5.2.9</ecNumber>
    </recommendedName>
    <alternativeName>
        <fullName evidence="1">5-oxoprolinase (ATP-hydrolyzing) subunit A</fullName>
    </alternativeName>
</protein>
<dbReference type="InterPro" id="IPR011330">
    <property type="entry name" value="Glyco_hydro/deAcase_b/a-brl"/>
</dbReference>
<sequence>MLRIDLNCDMGESFGHYSLGTDKAMMNEITSANIACGFHAGDPAVMRKTVRLAISKGVAIGAHPGLPDLAGFGRRRMEVSPEEVFDMVTYQIGALNAFVKQEGGILRHVKAHGALYNMAATNKPLADAIADAVYGFDSSLVLFGLAGSEMIRSGIEKGLRTASEVFADRTYQEDGTLTPRSMPGALIKNPERAAEQVVQMVKDRTVTAVNGSKIGIEADTVCIHGDGEHALSFARVLRNVLGREHVNIQAF</sequence>
<evidence type="ECO:0000313" key="2">
    <source>
        <dbReference type="EMBL" id="MWV43010.1"/>
    </source>
</evidence>
<dbReference type="EC" id="3.5.2.9" evidence="1"/>
<dbReference type="Gene3D" id="3.20.20.370">
    <property type="entry name" value="Glycoside hydrolase/deacetylase"/>
    <property type="match status" value="1"/>
</dbReference>
<comment type="similarity">
    <text evidence="1">Belongs to the LamB/PxpA family.</text>
</comment>
<dbReference type="SUPFAM" id="SSF88713">
    <property type="entry name" value="Glycoside hydrolase/deacetylase"/>
    <property type="match status" value="1"/>
</dbReference>
<dbReference type="PANTHER" id="PTHR30292:SF0">
    <property type="entry name" value="5-OXOPROLINASE SUBUNIT A"/>
    <property type="match status" value="1"/>
</dbReference>
<dbReference type="NCBIfam" id="NF003816">
    <property type="entry name" value="PRK05406.1-5"/>
    <property type="match status" value="1"/>
</dbReference>
<dbReference type="CDD" id="cd10787">
    <property type="entry name" value="LamB_YcsF_like"/>
    <property type="match status" value="1"/>
</dbReference>
<dbReference type="GO" id="GO:0005975">
    <property type="term" value="P:carbohydrate metabolic process"/>
    <property type="evidence" value="ECO:0007669"/>
    <property type="project" value="InterPro"/>
</dbReference>
<gene>
    <name evidence="1 2" type="primary">pxpA</name>
    <name evidence="2" type="ORF">GRF59_05155</name>
</gene>
<keyword evidence="1" id="KW-0067">ATP-binding</keyword>
<keyword evidence="1" id="KW-0547">Nucleotide-binding</keyword>
<comment type="subunit">
    <text evidence="1">Forms a complex composed of PxpA, PxpB and PxpC.</text>
</comment>
<dbReference type="Pfam" id="PF03746">
    <property type="entry name" value="LamB_YcsF"/>
    <property type="match status" value="1"/>
</dbReference>
<name>A0A7X3LGB0_9BACL</name>
<dbReference type="HAMAP" id="MF_00691">
    <property type="entry name" value="PxpA"/>
    <property type="match status" value="1"/>
</dbReference>
<keyword evidence="1 2" id="KW-0378">Hydrolase</keyword>
<comment type="catalytic activity">
    <reaction evidence="1">
        <text>5-oxo-L-proline + ATP + 2 H2O = L-glutamate + ADP + phosphate + H(+)</text>
        <dbReference type="Rhea" id="RHEA:10348"/>
        <dbReference type="ChEBI" id="CHEBI:15377"/>
        <dbReference type="ChEBI" id="CHEBI:15378"/>
        <dbReference type="ChEBI" id="CHEBI:29985"/>
        <dbReference type="ChEBI" id="CHEBI:30616"/>
        <dbReference type="ChEBI" id="CHEBI:43474"/>
        <dbReference type="ChEBI" id="CHEBI:58402"/>
        <dbReference type="ChEBI" id="CHEBI:456216"/>
        <dbReference type="EC" id="3.5.2.9"/>
    </reaction>
</comment>
<evidence type="ECO:0000313" key="3">
    <source>
        <dbReference type="Proteomes" id="UP000460318"/>
    </source>
</evidence>
<dbReference type="EMBL" id="WUBI01000001">
    <property type="protein sequence ID" value="MWV43010.1"/>
    <property type="molecule type" value="Genomic_DNA"/>
</dbReference>
<accession>A0A7X3LGB0</accession>
<reference evidence="2 3" key="1">
    <citation type="submission" date="2019-12" db="EMBL/GenBank/DDBJ databases">
        <title>Paenibacillus sp. nov., an endophytic bacterium isolated from the stem of Dendrobium.</title>
        <authorList>
            <person name="Zhao R."/>
        </authorList>
    </citation>
    <scope>NUCLEOTIDE SEQUENCE [LARGE SCALE GENOMIC DNA]</scope>
    <source>
        <strain evidence="2 3">HJL G12</strain>
    </source>
</reference>
<dbReference type="InterPro" id="IPR005501">
    <property type="entry name" value="LamB/YcsF/PxpA-like"/>
</dbReference>
<dbReference type="NCBIfam" id="NF003814">
    <property type="entry name" value="PRK05406.1-3"/>
    <property type="match status" value="1"/>
</dbReference>